<evidence type="ECO:0000256" key="1">
    <source>
        <dbReference type="SAM" id="MobiDB-lite"/>
    </source>
</evidence>
<reference evidence="2" key="1">
    <citation type="submission" date="2019-10" db="EMBL/GenBank/DDBJ databases">
        <authorList>
            <person name="Nor Muhammad N."/>
        </authorList>
    </citation>
    <scope>NUCLEOTIDE SEQUENCE</scope>
</reference>
<name>A0A5K1JYT6_9APHY</name>
<keyword evidence="2" id="KW-0328">Glycosyltransferase</keyword>
<keyword evidence="2" id="KW-0808">Transferase</keyword>
<accession>A0A5K1JYT6</accession>
<organism evidence="2">
    <name type="scientific">Ganoderma boninense</name>
    <dbReference type="NCBI Taxonomy" id="34458"/>
    <lineage>
        <taxon>Eukaryota</taxon>
        <taxon>Fungi</taxon>
        <taxon>Dikarya</taxon>
        <taxon>Basidiomycota</taxon>
        <taxon>Agaricomycotina</taxon>
        <taxon>Agaricomycetes</taxon>
        <taxon>Polyporales</taxon>
        <taxon>Polyporaceae</taxon>
        <taxon>Ganoderma</taxon>
    </lineage>
</organism>
<gene>
    <name evidence="2" type="primary">Q99127</name>
</gene>
<protein>
    <submittedName>
        <fullName evidence="2">Chitin synthase 4 (Chitin-UDP acetyl-glucosaminyl transferase 4))</fullName>
        <ecNumber evidence="2">2.4.1.16</ecNumber>
    </submittedName>
</protein>
<dbReference type="EC" id="2.4.1.16" evidence="2"/>
<proteinExistence type="predicted"/>
<dbReference type="GO" id="GO:0004100">
    <property type="term" value="F:chitin synthase activity"/>
    <property type="evidence" value="ECO:0007669"/>
    <property type="project" value="UniProtKB-EC"/>
</dbReference>
<feature type="region of interest" description="Disordered" evidence="1">
    <location>
        <begin position="1"/>
        <end position="26"/>
    </location>
</feature>
<dbReference type="EMBL" id="LR726799">
    <property type="protein sequence ID" value="VWO98205.1"/>
    <property type="molecule type" value="Genomic_DNA"/>
</dbReference>
<evidence type="ECO:0000313" key="2">
    <source>
        <dbReference type="EMBL" id="VWO98205.1"/>
    </source>
</evidence>
<dbReference type="AlphaFoldDB" id="A0A5K1JYT6"/>
<sequence>MADVPAASQSQQSSRRRVRHIEPRPNPRPTVAFGFVVDRDCRRRWARTLIEEYLEAGGSAYSREECEDMLETMVMTVISDIPDRIYHDLPDIPRIRHDLLPVADKKHGFKDFVFALRDDSTLWRLHAPLTQEIIESVRKALGLPDDQKPKWVRMAVF</sequence>